<evidence type="ECO:0000256" key="6">
    <source>
        <dbReference type="HAMAP-Rule" id="MF_01676"/>
    </source>
</evidence>
<dbReference type="Gene3D" id="1.20.1290.10">
    <property type="entry name" value="AhpD-like"/>
    <property type="match status" value="1"/>
</dbReference>
<dbReference type="GO" id="GO:0006979">
    <property type="term" value="P:response to oxidative stress"/>
    <property type="evidence" value="ECO:0007669"/>
    <property type="project" value="InterPro"/>
</dbReference>
<dbReference type="NCBIfam" id="TIGR00778">
    <property type="entry name" value="ahpD_dom"/>
    <property type="match status" value="1"/>
</dbReference>
<keyword evidence="4 6" id="KW-1015">Disulfide bond</keyword>
<dbReference type="PANTHER" id="PTHR33930:SF7">
    <property type="entry name" value="ALKYL HYDROPEROXIDE REDUCTASE AHPD"/>
    <property type="match status" value="1"/>
</dbReference>
<dbReference type="EMBL" id="QFOI01000045">
    <property type="protein sequence ID" value="PZP51027.1"/>
    <property type="molecule type" value="Genomic_DNA"/>
</dbReference>
<comment type="caution">
    <text evidence="8">The sequence shown here is derived from an EMBL/GenBank/DDBJ whole genome shotgun (WGS) entry which is preliminary data.</text>
</comment>
<dbReference type="Proteomes" id="UP000249645">
    <property type="component" value="Unassembled WGS sequence"/>
</dbReference>
<evidence type="ECO:0000259" key="7">
    <source>
        <dbReference type="Pfam" id="PF02627"/>
    </source>
</evidence>
<feature type="active site" description="Proton donor" evidence="6">
    <location>
        <position position="157"/>
    </location>
</feature>
<keyword evidence="5 6" id="KW-0676">Redox-active center</keyword>
<accession>A0A2W5FBK4</accession>
<dbReference type="AlphaFoldDB" id="A0A2W5FBK4"/>
<reference evidence="8 9" key="1">
    <citation type="submission" date="2017-11" db="EMBL/GenBank/DDBJ databases">
        <title>Infants hospitalized years apart are colonized by the same room-sourced microbial strains.</title>
        <authorList>
            <person name="Brooks B."/>
            <person name="Olm M.R."/>
            <person name="Firek B.A."/>
            <person name="Baker R."/>
            <person name="Thomas B.C."/>
            <person name="Morowitz M.J."/>
            <person name="Banfield J.F."/>
        </authorList>
    </citation>
    <scope>NUCLEOTIDE SEQUENCE [LARGE SCALE GENOMIC DNA]</scope>
    <source>
        <strain evidence="8">S2_009_000_R2_76</strain>
    </source>
</reference>
<dbReference type="InterPro" id="IPR004675">
    <property type="entry name" value="AhpD_core"/>
</dbReference>
<proteinExistence type="inferred from homology"/>
<evidence type="ECO:0000256" key="1">
    <source>
        <dbReference type="ARBA" id="ARBA00022559"/>
    </source>
</evidence>
<keyword evidence="1 6" id="KW-0575">Peroxidase</keyword>
<evidence type="ECO:0000256" key="3">
    <source>
        <dbReference type="ARBA" id="ARBA00023002"/>
    </source>
</evidence>
<comment type="function">
    <text evidence="6">Antioxidant protein with alkyl hydroperoxidase activity. Required for the reduction of the AhpC active site cysteine residues and for the regeneration of the AhpC enzyme activity.</text>
</comment>
<evidence type="ECO:0000256" key="2">
    <source>
        <dbReference type="ARBA" id="ARBA00022862"/>
    </source>
</evidence>
<evidence type="ECO:0000256" key="4">
    <source>
        <dbReference type="ARBA" id="ARBA00023157"/>
    </source>
</evidence>
<name>A0A2W5FBK4_9SPHI</name>
<gene>
    <name evidence="6" type="primary">ahpD</name>
    <name evidence="8" type="ORF">DI598_04275</name>
</gene>
<dbReference type="InterPro" id="IPR003779">
    <property type="entry name" value="CMD-like"/>
</dbReference>
<evidence type="ECO:0000313" key="8">
    <source>
        <dbReference type="EMBL" id="PZP51027.1"/>
    </source>
</evidence>
<dbReference type="InterPro" id="IPR004674">
    <property type="entry name" value="AhpD"/>
</dbReference>
<dbReference type="GO" id="GO:0045454">
    <property type="term" value="P:cell redox homeostasis"/>
    <property type="evidence" value="ECO:0007669"/>
    <property type="project" value="TreeGrafter"/>
</dbReference>
<comment type="similarity">
    <text evidence="6">Belongs to the AhpD family.</text>
</comment>
<feature type="domain" description="Carboxymuconolactone decarboxylase-like" evidence="7">
    <location>
        <begin position="134"/>
        <end position="187"/>
    </location>
</feature>
<keyword evidence="2 6" id="KW-0049">Antioxidant</keyword>
<organism evidence="8 9">
    <name type="scientific">Pseudopedobacter saltans</name>
    <dbReference type="NCBI Taxonomy" id="151895"/>
    <lineage>
        <taxon>Bacteria</taxon>
        <taxon>Pseudomonadati</taxon>
        <taxon>Bacteroidota</taxon>
        <taxon>Sphingobacteriia</taxon>
        <taxon>Sphingobacteriales</taxon>
        <taxon>Sphingobacteriaceae</taxon>
        <taxon>Pseudopedobacter</taxon>
    </lineage>
</organism>
<evidence type="ECO:0000313" key="9">
    <source>
        <dbReference type="Proteomes" id="UP000249645"/>
    </source>
</evidence>
<sequence length="196" mass="21497">MAEVLNETLSKLLEAVKVEDYTPSLNADALINVEARYLKDLKINVGNVINNVQYLTKKEAAFLALATAINEKSLVLEKGFTALAKQEGATEEEIAEVVAATSLMNANNVFYRFRHFMNKESYNSMPAGIKMSIMMNPVLGKEFFELLSLGVSALNGCEMCVTSHEASVKQHGGSEQRIFEAVKLVAVIKSFVVVVS</sequence>
<dbReference type="InterPro" id="IPR029032">
    <property type="entry name" value="AhpD-like"/>
</dbReference>
<dbReference type="GO" id="GO:0051920">
    <property type="term" value="F:peroxiredoxin activity"/>
    <property type="evidence" value="ECO:0007669"/>
    <property type="project" value="InterPro"/>
</dbReference>
<dbReference type="Pfam" id="PF02627">
    <property type="entry name" value="CMD"/>
    <property type="match status" value="1"/>
</dbReference>
<feature type="disulfide bond" description="Interchain (with AhpC); in linked form" evidence="6">
    <location>
        <position position="160"/>
    </location>
</feature>
<protein>
    <recommendedName>
        <fullName evidence="6">Alkyl hydroperoxide reductase AhpD</fullName>
        <ecNumber evidence="6">1.11.1.28</ecNumber>
    </recommendedName>
    <alternativeName>
        <fullName evidence="6">Alkylhydroperoxidase AhpD</fullName>
    </alternativeName>
</protein>
<dbReference type="GO" id="GO:0015036">
    <property type="term" value="F:disulfide oxidoreductase activity"/>
    <property type="evidence" value="ECO:0007669"/>
    <property type="project" value="TreeGrafter"/>
</dbReference>
<dbReference type="SUPFAM" id="SSF69118">
    <property type="entry name" value="AhpD-like"/>
    <property type="match status" value="1"/>
</dbReference>
<feature type="disulfide bond" evidence="6">
    <location>
        <begin position="157"/>
        <end position="160"/>
    </location>
</feature>
<keyword evidence="3 6" id="KW-0560">Oxidoreductase</keyword>
<feature type="active site" description="Cysteine sulfenic acid (-SOH) intermediate" evidence="6">
    <location>
        <position position="160"/>
    </location>
</feature>
<dbReference type="EC" id="1.11.1.28" evidence="6"/>
<dbReference type="HAMAP" id="MF_01676">
    <property type="entry name" value="AhpD"/>
    <property type="match status" value="1"/>
</dbReference>
<comment type="catalytic activity">
    <reaction evidence="6">
        <text>N(6)-[(R)-dihydrolipoyl]-L-lysyl-[lipoyl-carrier protein] + a hydroperoxide = N(6)-[(R)-lipoyl]-L-lysyl-[lipoyl-carrier protein] + an alcohol + H2O</text>
        <dbReference type="Rhea" id="RHEA:62636"/>
        <dbReference type="Rhea" id="RHEA-COMP:10502"/>
        <dbReference type="Rhea" id="RHEA-COMP:16355"/>
        <dbReference type="ChEBI" id="CHEBI:15377"/>
        <dbReference type="ChEBI" id="CHEBI:30879"/>
        <dbReference type="ChEBI" id="CHEBI:35924"/>
        <dbReference type="ChEBI" id="CHEBI:83099"/>
        <dbReference type="ChEBI" id="CHEBI:83100"/>
        <dbReference type="EC" id="1.11.1.28"/>
    </reaction>
</comment>
<dbReference type="PANTHER" id="PTHR33930">
    <property type="entry name" value="ALKYL HYDROPEROXIDE REDUCTASE AHPD"/>
    <property type="match status" value="1"/>
</dbReference>
<dbReference type="GO" id="GO:0032843">
    <property type="term" value="F:hydroperoxide reductase activity"/>
    <property type="evidence" value="ECO:0007669"/>
    <property type="project" value="InterPro"/>
</dbReference>
<evidence type="ECO:0000256" key="5">
    <source>
        <dbReference type="ARBA" id="ARBA00023284"/>
    </source>
</evidence>